<accession>A0A4P9YC07</accession>
<feature type="transmembrane region" description="Helical" evidence="1">
    <location>
        <begin position="89"/>
        <end position="108"/>
    </location>
</feature>
<keyword evidence="1" id="KW-1133">Transmembrane helix</keyword>
<evidence type="ECO:0000313" key="3">
    <source>
        <dbReference type="Proteomes" id="UP000281549"/>
    </source>
</evidence>
<dbReference type="EMBL" id="ML008157">
    <property type="protein sequence ID" value="RKP15670.1"/>
    <property type="molecule type" value="Genomic_DNA"/>
</dbReference>
<evidence type="ECO:0000256" key="1">
    <source>
        <dbReference type="SAM" id="Phobius"/>
    </source>
</evidence>
<gene>
    <name evidence="2" type="ORF">ROZALSC1DRAFT_26193</name>
</gene>
<sequence length="134" mass="14873">MFYVVETDTLQLLFVSVLAALFRYLSSHGITLATFQSLKTVMEIVVDGESYLCSALKMEKVFANDKKWTMLQFTVKGDIEAIVVSRKSVVIGIVCGIMGISIIFASVLSKSLNDITDDIRELSSLNFHAVLKKN</sequence>
<feature type="non-terminal residue" evidence="2">
    <location>
        <position position="134"/>
    </location>
</feature>
<protein>
    <submittedName>
        <fullName evidence="2">Uncharacterized protein</fullName>
    </submittedName>
</protein>
<keyword evidence="1" id="KW-0472">Membrane</keyword>
<proteinExistence type="predicted"/>
<reference evidence="3" key="1">
    <citation type="journal article" date="2018" name="Nat. Microbiol.">
        <title>Leveraging single-cell genomics to expand the fungal tree of life.</title>
        <authorList>
            <person name="Ahrendt S.R."/>
            <person name="Quandt C.A."/>
            <person name="Ciobanu D."/>
            <person name="Clum A."/>
            <person name="Salamov A."/>
            <person name="Andreopoulos B."/>
            <person name="Cheng J.F."/>
            <person name="Woyke T."/>
            <person name="Pelin A."/>
            <person name="Henrissat B."/>
            <person name="Reynolds N.K."/>
            <person name="Benny G.L."/>
            <person name="Smith M.E."/>
            <person name="James T.Y."/>
            <person name="Grigoriev I.V."/>
        </authorList>
    </citation>
    <scope>NUCLEOTIDE SEQUENCE [LARGE SCALE GENOMIC DNA]</scope>
    <source>
        <strain evidence="3">CSF55</strain>
    </source>
</reference>
<name>A0A4P9YC07_ROZAC</name>
<keyword evidence="1" id="KW-0812">Transmembrane</keyword>
<dbReference type="AlphaFoldDB" id="A0A4P9YC07"/>
<organism evidence="2 3">
    <name type="scientific">Rozella allomycis (strain CSF55)</name>
    <dbReference type="NCBI Taxonomy" id="988480"/>
    <lineage>
        <taxon>Eukaryota</taxon>
        <taxon>Fungi</taxon>
        <taxon>Fungi incertae sedis</taxon>
        <taxon>Cryptomycota</taxon>
        <taxon>Cryptomycota incertae sedis</taxon>
        <taxon>Rozella</taxon>
    </lineage>
</organism>
<feature type="transmembrane region" description="Helical" evidence="1">
    <location>
        <begin position="12"/>
        <end position="35"/>
    </location>
</feature>
<dbReference type="Proteomes" id="UP000281549">
    <property type="component" value="Unassembled WGS sequence"/>
</dbReference>
<evidence type="ECO:0000313" key="2">
    <source>
        <dbReference type="EMBL" id="RKP15670.1"/>
    </source>
</evidence>